<comment type="caution">
    <text evidence="1">The sequence shown here is derived from an EMBL/GenBank/DDBJ whole genome shotgun (WGS) entry which is preliminary data.</text>
</comment>
<protein>
    <submittedName>
        <fullName evidence="1">Uncharacterized protein</fullName>
    </submittedName>
</protein>
<evidence type="ECO:0000313" key="1">
    <source>
        <dbReference type="EMBL" id="KAK2029324.1"/>
    </source>
</evidence>
<dbReference type="AlphaFoldDB" id="A0AAD9M1K2"/>
<reference evidence="1" key="1">
    <citation type="submission" date="2021-06" db="EMBL/GenBank/DDBJ databases">
        <title>Comparative genomics, transcriptomics and evolutionary studies reveal genomic signatures of adaptation to plant cell wall in hemibiotrophic fungi.</title>
        <authorList>
            <consortium name="DOE Joint Genome Institute"/>
            <person name="Baroncelli R."/>
            <person name="Diaz J.F."/>
            <person name="Benocci T."/>
            <person name="Peng M."/>
            <person name="Battaglia E."/>
            <person name="Haridas S."/>
            <person name="Andreopoulos W."/>
            <person name="Labutti K."/>
            <person name="Pangilinan J."/>
            <person name="Floch G.L."/>
            <person name="Makela M.R."/>
            <person name="Henrissat B."/>
            <person name="Grigoriev I.V."/>
            <person name="Crouch J.A."/>
            <person name="De Vries R.P."/>
            <person name="Sukno S.A."/>
            <person name="Thon M.R."/>
        </authorList>
    </citation>
    <scope>NUCLEOTIDE SEQUENCE</scope>
    <source>
        <strain evidence="1">MAFF235873</strain>
    </source>
</reference>
<organism evidence="1 2">
    <name type="scientific">Colletotrichum zoysiae</name>
    <dbReference type="NCBI Taxonomy" id="1216348"/>
    <lineage>
        <taxon>Eukaryota</taxon>
        <taxon>Fungi</taxon>
        <taxon>Dikarya</taxon>
        <taxon>Ascomycota</taxon>
        <taxon>Pezizomycotina</taxon>
        <taxon>Sordariomycetes</taxon>
        <taxon>Hypocreomycetidae</taxon>
        <taxon>Glomerellales</taxon>
        <taxon>Glomerellaceae</taxon>
        <taxon>Colletotrichum</taxon>
        <taxon>Colletotrichum graminicola species complex</taxon>
    </lineage>
</organism>
<name>A0AAD9M1K2_9PEZI</name>
<evidence type="ECO:0000313" key="2">
    <source>
        <dbReference type="Proteomes" id="UP001232148"/>
    </source>
</evidence>
<sequence length="53" mass="5801">MLIPAFPFRICCISFCLIAYLSVLTSECRFEANILQFVALARASNGRGEGSSL</sequence>
<accession>A0AAD9M1K2</accession>
<gene>
    <name evidence="1" type="ORF">LX32DRAFT_639175</name>
</gene>
<proteinExistence type="predicted"/>
<feature type="non-terminal residue" evidence="1">
    <location>
        <position position="53"/>
    </location>
</feature>
<dbReference type="Proteomes" id="UP001232148">
    <property type="component" value="Unassembled WGS sequence"/>
</dbReference>
<keyword evidence="2" id="KW-1185">Reference proteome</keyword>
<dbReference type="EMBL" id="MU842865">
    <property type="protein sequence ID" value="KAK2029324.1"/>
    <property type="molecule type" value="Genomic_DNA"/>
</dbReference>